<accession>A0ACB8TZ96</accession>
<keyword evidence="2" id="KW-1185">Reference proteome</keyword>
<name>A0ACB8TZ96_9APHY</name>
<evidence type="ECO:0000313" key="2">
    <source>
        <dbReference type="Proteomes" id="UP001055072"/>
    </source>
</evidence>
<comment type="caution">
    <text evidence="1">The sequence shown here is derived from an EMBL/GenBank/DDBJ whole genome shotgun (WGS) entry which is preliminary data.</text>
</comment>
<protein>
    <submittedName>
        <fullName evidence="1">Uncharacterized protein</fullName>
    </submittedName>
</protein>
<dbReference type="Proteomes" id="UP001055072">
    <property type="component" value="Unassembled WGS sequence"/>
</dbReference>
<reference evidence="1" key="1">
    <citation type="journal article" date="2021" name="Environ. Microbiol.">
        <title>Gene family expansions and transcriptome signatures uncover fungal adaptations to wood decay.</title>
        <authorList>
            <person name="Hage H."/>
            <person name="Miyauchi S."/>
            <person name="Viragh M."/>
            <person name="Drula E."/>
            <person name="Min B."/>
            <person name="Chaduli D."/>
            <person name="Navarro D."/>
            <person name="Favel A."/>
            <person name="Norest M."/>
            <person name="Lesage-Meessen L."/>
            <person name="Balint B."/>
            <person name="Merenyi Z."/>
            <person name="de Eugenio L."/>
            <person name="Morin E."/>
            <person name="Martinez A.T."/>
            <person name="Baldrian P."/>
            <person name="Stursova M."/>
            <person name="Martinez M.J."/>
            <person name="Novotny C."/>
            <person name="Magnuson J.K."/>
            <person name="Spatafora J.W."/>
            <person name="Maurice S."/>
            <person name="Pangilinan J."/>
            <person name="Andreopoulos W."/>
            <person name="LaButti K."/>
            <person name="Hundley H."/>
            <person name="Na H."/>
            <person name="Kuo A."/>
            <person name="Barry K."/>
            <person name="Lipzen A."/>
            <person name="Henrissat B."/>
            <person name="Riley R."/>
            <person name="Ahrendt S."/>
            <person name="Nagy L.G."/>
            <person name="Grigoriev I.V."/>
            <person name="Martin F."/>
            <person name="Rosso M.N."/>
        </authorList>
    </citation>
    <scope>NUCLEOTIDE SEQUENCE</scope>
    <source>
        <strain evidence="1">CBS 384.51</strain>
    </source>
</reference>
<proteinExistence type="predicted"/>
<sequence>MSSFWTTILDWFLPTIRLSDDVYDIEASRLTSTRIAHSHQRTLGPGPSSGSDAPAFHKDRDYKSSSGRVSRRESGSEGHGNKSKSSYDDYEVRYRRAREDNSKLYDENARLREQIAQLQKQLEVVQANECTRLTVTTSVSQPSVSSPPVSPTSNTSSEYYKDKYYKLRKEHESTSRTINDYAAELSSLRSFLSKTDTFDNATIRQTVQDLNGEIQQFAATVAETYHSELHIRPGARRKQTTDQVVAPEDLDTVERAVGGRMVELLMNRVHVGDPILLQYALQAWEVWCAHVILGAFCFGASEELDYRMKAIFKQMHVQEPVATTARWIALTHSYLKNQPSQPIGVLPTPVTPTSEHPPNDPRESHLQLHVDRNLAGVHALLTLAGYPPSHLSELTSLKYKLRMLCEEALKIATSLREAFMSQFLEVTIVAPGGGQVELTNKRLDKSGLRIEVQNDASRFDPVTMENVLQSIMPKHTDTYDRVLCTLELGLVTTSVDEQGRRMKERSGEQDSRGPESLAISRTSSLGDPTQRELLRQVMLKPRVLLESFIKLIDHVQ</sequence>
<gene>
    <name evidence="1" type="ORF">BDY19DRAFT_995033</name>
</gene>
<evidence type="ECO:0000313" key="1">
    <source>
        <dbReference type="EMBL" id="KAI0087335.1"/>
    </source>
</evidence>
<organism evidence="1 2">
    <name type="scientific">Irpex rosettiformis</name>
    <dbReference type="NCBI Taxonomy" id="378272"/>
    <lineage>
        <taxon>Eukaryota</taxon>
        <taxon>Fungi</taxon>
        <taxon>Dikarya</taxon>
        <taxon>Basidiomycota</taxon>
        <taxon>Agaricomycotina</taxon>
        <taxon>Agaricomycetes</taxon>
        <taxon>Polyporales</taxon>
        <taxon>Irpicaceae</taxon>
        <taxon>Irpex</taxon>
    </lineage>
</organism>
<dbReference type="EMBL" id="MU274918">
    <property type="protein sequence ID" value="KAI0087335.1"/>
    <property type="molecule type" value="Genomic_DNA"/>
</dbReference>